<dbReference type="CDD" id="cd16440">
    <property type="entry name" value="beta_Kdo_transferase_KpsC_1"/>
    <property type="match status" value="1"/>
</dbReference>
<dbReference type="EMBL" id="CP002505">
    <property type="protein sequence ID" value="ADW72983.1"/>
    <property type="molecule type" value="Genomic_DNA"/>
</dbReference>
<dbReference type="OrthoDB" id="543755at2"/>
<evidence type="ECO:0000313" key="2">
    <source>
        <dbReference type="Proteomes" id="UP000007257"/>
    </source>
</evidence>
<dbReference type="CDD" id="cd16439">
    <property type="entry name" value="beta_Kdo_transferase_KpsC_2"/>
    <property type="match status" value="1"/>
</dbReference>
<dbReference type="HOGENOM" id="CLU_025998_0_0_6"/>
<evidence type="ECO:0000313" key="1">
    <source>
        <dbReference type="EMBL" id="ADW72983.1"/>
    </source>
</evidence>
<dbReference type="RefSeq" id="WP_013574687.1">
    <property type="nucleotide sequence ID" value="NC_015061.1"/>
</dbReference>
<dbReference type="Proteomes" id="UP000007257">
    <property type="component" value="Chromosome"/>
</dbReference>
<dbReference type="KEGG" id="rah:Rahaq_1360"/>
<dbReference type="GO" id="GO:0000271">
    <property type="term" value="P:polysaccharide biosynthetic process"/>
    <property type="evidence" value="ECO:0007669"/>
    <property type="project" value="InterPro"/>
</dbReference>
<name>A0A0H3F7V6_RAHSY</name>
<accession>A0A0H3F7V6</accession>
<dbReference type="Pfam" id="PF05159">
    <property type="entry name" value="Capsule_synth"/>
    <property type="match status" value="2"/>
</dbReference>
<proteinExistence type="predicted"/>
<dbReference type="eggNOG" id="COG3563">
    <property type="taxonomic scope" value="Bacteria"/>
</dbReference>
<reference evidence="1 2" key="2">
    <citation type="journal article" date="2012" name="J. Bacteriol.">
        <title>Complete Genome Sequence of Rahnella sp. Strain Y9602, a Gammaproteobacterium Isolate from Metal- and Radionuclide-Contaminated Soil.</title>
        <authorList>
            <person name="Martinez R.J."/>
            <person name="Bruce D."/>
            <person name="Detter C."/>
            <person name="Goodwin L.A."/>
            <person name="Han J."/>
            <person name="Han C.S."/>
            <person name="Held B."/>
            <person name="Land M.L."/>
            <person name="Mikhailova N."/>
            <person name="Nolan M."/>
            <person name="Pennacchio L."/>
            <person name="Pitluck S."/>
            <person name="Tapia R."/>
            <person name="Woyke T."/>
            <person name="Sobecky P.A."/>
        </authorList>
    </citation>
    <scope>NUCLEOTIDE SEQUENCE [LARGE SCALE GENOMIC DNA]</scope>
    <source>
        <strain evidence="1 2">Y9602</strain>
    </source>
</reference>
<dbReference type="AlphaFoldDB" id="A0A0H3F7V6"/>
<dbReference type="InterPro" id="IPR007833">
    <property type="entry name" value="Capsule_polysaccharide_synth"/>
</dbReference>
<reference evidence="2" key="1">
    <citation type="submission" date="2011-01" db="EMBL/GenBank/DDBJ databases">
        <title>Complete sequence of chromosome of Rahnella sp. Y9602.</title>
        <authorList>
            <consortium name="US DOE Joint Genome Institute"/>
            <person name="Lucas S."/>
            <person name="Copeland A."/>
            <person name="Lapidus A."/>
            <person name="Cheng J.-F."/>
            <person name="Goodwin L."/>
            <person name="Pitluck S."/>
            <person name="Lu M."/>
            <person name="Detter J.C."/>
            <person name="Han C."/>
            <person name="Tapia R."/>
            <person name="Land M."/>
            <person name="Hauser L."/>
            <person name="Kyrpides N."/>
            <person name="Ivanova N."/>
            <person name="Ovchinnikova G."/>
            <person name="Pagani I."/>
            <person name="Sobecky P.A."/>
            <person name="Martinez R.J."/>
            <person name="Woyke T."/>
        </authorList>
    </citation>
    <scope>NUCLEOTIDE SEQUENCE [LARGE SCALE GENOMIC DNA]</scope>
    <source>
        <strain evidence="2">Y9602</strain>
    </source>
</reference>
<protein>
    <submittedName>
        <fullName evidence="1">Capsule polysaccharide biosynthesis protein</fullName>
    </submittedName>
</protein>
<dbReference type="GO" id="GO:0015774">
    <property type="term" value="P:polysaccharide transport"/>
    <property type="evidence" value="ECO:0007669"/>
    <property type="project" value="InterPro"/>
</dbReference>
<sequence length="679" mass="75207">MIGIFSAGIQRIPHLEAFLGEPCRKLSLLRPVPDGITRIAVWGYRPTGGKAVARAEQSGLPVLRLEDGFIRSLGLGVSGCPPFSMVLETQGMYYDASKPSTLEMLIRQREENQPLQDTARQAMQIIVEGDLSKYNQAPACTKAKPECGAVLVVDQTFGDMAVVYGNAGAEQFEQMLQAAMAENPTSEIWVKIHPDVLQGKKAGYFTQITELAQQDPRIKLLAENVSPQSLLRVVSRVYVVTSNYGFEALIAGKPVSVFGQPWYAGWGLTDDRHPQSASLRARRGTASVEELFSAACLRYSRYINPANGKSGTLFDVLSWLLMQRKHQQQRAGRLWSPGLTLWKRSILGPFLRTKSNKVNFSKRYAGEVACVVWGIKGEARWGAQAQQRQIPQWRMEDGFLRSAGLGSDLHPPLSLVLDKTGIYYDATRPSDLELLLSHSNLAPCQQQRAATLRQRLVASKVSKYNLGAAFTLPAEATNKTVILVPGQVEDDASILTGTISLRTNSALLRTVRERNPGAYIIYKPHPDVLVGNRQGHIPAEDVSRWADSQALDADIIQCIQAADELHTLTSLSGFEALLHGKKVVCYGMPFYAGWGLTQDEHACSRRLRSLTLDDVVYQALIAYPSYINPQSREPILAEQAVELLAATPRAQMQFTRVKAGRIVRYYRKLLMLVRVTLTT</sequence>
<organism evidence="1 2">
    <name type="scientific">Rahnella sp. (strain Y9602)</name>
    <dbReference type="NCBI Taxonomy" id="2703885"/>
    <lineage>
        <taxon>Bacteria</taxon>
        <taxon>Pseudomonadati</taxon>
        <taxon>Pseudomonadota</taxon>
        <taxon>Gammaproteobacteria</taxon>
        <taxon>Enterobacterales</taxon>
        <taxon>Yersiniaceae</taxon>
        <taxon>Rahnella</taxon>
    </lineage>
</organism>
<gene>
    <name evidence="1" type="ordered locus">Rahaq_1360</name>
</gene>